<evidence type="ECO:0000313" key="1">
    <source>
        <dbReference type="EMBL" id="GAI83245.1"/>
    </source>
</evidence>
<sequence>MSYARIMKILQETEAYKDLDVPVVLSGGDLGIYFINTEKTMQDGGAWNEFKNDATGMTSHAIKVMFENQNFADVIEYLTEKADELLKGEDRSLCMISGGQTRDWPFSAGVASQLDLPHLALYKQKPGEEDKLEIIDGDEVRPVDEKDKE</sequence>
<proteinExistence type="predicted"/>
<comment type="caution">
    <text evidence="1">The sequence shown here is derived from an EMBL/GenBank/DDBJ whole genome shotgun (WGS) entry which is preliminary data.</text>
</comment>
<dbReference type="Gene3D" id="3.40.50.2020">
    <property type="match status" value="1"/>
</dbReference>
<dbReference type="EMBL" id="BARW01009666">
    <property type="protein sequence ID" value="GAI83245.1"/>
    <property type="molecule type" value="Genomic_DNA"/>
</dbReference>
<reference evidence="1" key="1">
    <citation type="journal article" date="2014" name="Front. Microbiol.">
        <title>High frequency of phylogenetically diverse reductive dehalogenase-homologous genes in deep subseafloor sedimentary metagenomes.</title>
        <authorList>
            <person name="Kawai M."/>
            <person name="Futagami T."/>
            <person name="Toyoda A."/>
            <person name="Takaki Y."/>
            <person name="Nishi S."/>
            <person name="Hori S."/>
            <person name="Arai W."/>
            <person name="Tsubouchi T."/>
            <person name="Morono Y."/>
            <person name="Uchiyama I."/>
            <person name="Ito T."/>
            <person name="Fujiyama A."/>
            <person name="Inagaki F."/>
            <person name="Takami H."/>
        </authorList>
    </citation>
    <scope>NUCLEOTIDE SEQUENCE</scope>
    <source>
        <strain evidence="1">Expedition CK06-06</strain>
    </source>
</reference>
<protein>
    <submittedName>
        <fullName evidence="1">Uncharacterized protein</fullName>
    </submittedName>
</protein>
<name>X1T6P6_9ZZZZ</name>
<accession>X1T6P6</accession>
<feature type="non-terminal residue" evidence="1">
    <location>
        <position position="149"/>
    </location>
</feature>
<gene>
    <name evidence="1" type="ORF">S12H4_19347</name>
</gene>
<dbReference type="AlphaFoldDB" id="X1T6P6"/>
<dbReference type="InterPro" id="IPR029057">
    <property type="entry name" value="PRTase-like"/>
</dbReference>
<organism evidence="1">
    <name type="scientific">marine sediment metagenome</name>
    <dbReference type="NCBI Taxonomy" id="412755"/>
    <lineage>
        <taxon>unclassified sequences</taxon>
        <taxon>metagenomes</taxon>
        <taxon>ecological metagenomes</taxon>
    </lineage>
</organism>